<sequence length="404" mass="44466">MTHTDRKGPGIARPKHPKKIHHPPSRPSTSTASTTPLTTPLPIEELVLRSISSALEKTLRNSALPTIIQNIKHLLYEKKFLEVFEDETVLEAYASRWVPSRALAFREIMGESEYVVRLLEGRKAGARSQGDVKGKGKGKEDEEEQGVQAASPRNRVVCLGGGAGSELLALVALVSAENEWTEFPKPVDQTGSKDDPDDSEDDDDDAKTDKVKRTAFPPCDVHMVDIGPYAPVVDKFTTSLRSTLISADFTESFHQTDILSPDSDVLADLLESASDLANPPLVTLFYTLSELFLQSRPATIIFLDKLSRLAPKGTLFLIVDSANEEASALGVGKSGRSYSLGDVLDGLLCALKPAPDGGEGPPKPRWKKLEGVDSRWFRLKAGLQEKYPVKLENSRYWSRLYRKE</sequence>
<keyword evidence="3" id="KW-1185">Reference proteome</keyword>
<gene>
    <name evidence="2" type="ORF">FFLO_00407</name>
</gene>
<evidence type="ECO:0000256" key="1">
    <source>
        <dbReference type="SAM" id="MobiDB-lite"/>
    </source>
</evidence>
<feature type="compositionally biased region" description="Acidic residues" evidence="1">
    <location>
        <begin position="195"/>
        <end position="206"/>
    </location>
</feature>
<accession>A0A8K0NTH8</accession>
<dbReference type="Pfam" id="PF11312">
    <property type="entry name" value="Methyltransf_34"/>
    <property type="match status" value="1"/>
</dbReference>
<dbReference type="Proteomes" id="UP000812966">
    <property type="component" value="Unassembled WGS sequence"/>
</dbReference>
<dbReference type="OrthoDB" id="6419443at2759"/>
<reference evidence="2" key="1">
    <citation type="submission" date="2020-04" db="EMBL/GenBank/DDBJ databases">
        <title>Analysis of mating type loci in Filobasidium floriforme.</title>
        <authorList>
            <person name="Nowrousian M."/>
        </authorList>
    </citation>
    <scope>NUCLEOTIDE SEQUENCE</scope>
    <source>
        <strain evidence="2">CBS 6242</strain>
    </source>
</reference>
<dbReference type="AlphaFoldDB" id="A0A8K0NTH8"/>
<dbReference type="InterPro" id="IPR021463">
    <property type="entry name" value="Methyltransf_34"/>
</dbReference>
<evidence type="ECO:0000313" key="3">
    <source>
        <dbReference type="Proteomes" id="UP000812966"/>
    </source>
</evidence>
<dbReference type="EMBL" id="JABELV010000004">
    <property type="protein sequence ID" value="KAG7575417.1"/>
    <property type="molecule type" value="Genomic_DNA"/>
</dbReference>
<protein>
    <recommendedName>
        <fullName evidence="4">25S rRNA (Uridine(2843)-N(3))-methyltransferase</fullName>
    </recommendedName>
</protein>
<evidence type="ECO:0000313" key="2">
    <source>
        <dbReference type="EMBL" id="KAG7575417.1"/>
    </source>
</evidence>
<feature type="region of interest" description="Disordered" evidence="1">
    <location>
        <begin position="182"/>
        <end position="212"/>
    </location>
</feature>
<organism evidence="2 3">
    <name type="scientific">Filobasidium floriforme</name>
    <dbReference type="NCBI Taxonomy" id="5210"/>
    <lineage>
        <taxon>Eukaryota</taxon>
        <taxon>Fungi</taxon>
        <taxon>Dikarya</taxon>
        <taxon>Basidiomycota</taxon>
        <taxon>Agaricomycotina</taxon>
        <taxon>Tremellomycetes</taxon>
        <taxon>Filobasidiales</taxon>
        <taxon>Filobasidiaceae</taxon>
        <taxon>Filobasidium</taxon>
    </lineage>
</organism>
<feature type="compositionally biased region" description="Basic and acidic residues" evidence="1">
    <location>
        <begin position="130"/>
        <end position="140"/>
    </location>
</feature>
<proteinExistence type="predicted"/>
<feature type="region of interest" description="Disordered" evidence="1">
    <location>
        <begin position="1"/>
        <end position="38"/>
    </location>
</feature>
<name>A0A8K0NTH8_9TREE</name>
<comment type="caution">
    <text evidence="2">The sequence shown here is derived from an EMBL/GenBank/DDBJ whole genome shotgun (WGS) entry which is preliminary data.</text>
</comment>
<evidence type="ECO:0008006" key="4">
    <source>
        <dbReference type="Google" id="ProtNLM"/>
    </source>
</evidence>
<feature type="compositionally biased region" description="Basic residues" evidence="1">
    <location>
        <begin position="13"/>
        <end position="24"/>
    </location>
</feature>
<feature type="compositionally biased region" description="Low complexity" evidence="1">
    <location>
        <begin position="27"/>
        <end position="38"/>
    </location>
</feature>
<feature type="region of interest" description="Disordered" evidence="1">
    <location>
        <begin position="126"/>
        <end position="150"/>
    </location>
</feature>